<dbReference type="Pfam" id="PF01381">
    <property type="entry name" value="HTH_3"/>
    <property type="match status" value="1"/>
</dbReference>
<dbReference type="CDD" id="cd00093">
    <property type="entry name" value="HTH_XRE"/>
    <property type="match status" value="1"/>
</dbReference>
<dbReference type="GO" id="GO:0003700">
    <property type="term" value="F:DNA-binding transcription factor activity"/>
    <property type="evidence" value="ECO:0007669"/>
    <property type="project" value="TreeGrafter"/>
</dbReference>
<dbReference type="SUPFAM" id="SSF47413">
    <property type="entry name" value="lambda repressor-like DNA-binding domains"/>
    <property type="match status" value="1"/>
</dbReference>
<dbReference type="SUPFAM" id="SSF51182">
    <property type="entry name" value="RmlC-like cupins"/>
    <property type="match status" value="1"/>
</dbReference>
<dbReference type="EMBL" id="SNYJ01000010">
    <property type="protein sequence ID" value="TDQ38296.1"/>
    <property type="molecule type" value="Genomic_DNA"/>
</dbReference>
<reference evidence="3 4" key="1">
    <citation type="submission" date="2019-03" db="EMBL/GenBank/DDBJ databases">
        <title>Genomic Encyclopedia of Type Strains, Phase IV (KMG-IV): sequencing the most valuable type-strain genomes for metagenomic binning, comparative biology and taxonomic classification.</title>
        <authorList>
            <person name="Goeker M."/>
        </authorList>
    </citation>
    <scope>NUCLEOTIDE SEQUENCE [LARGE SCALE GENOMIC DNA]</scope>
    <source>
        <strain evidence="3 4">DSM 28697</strain>
    </source>
</reference>
<dbReference type="InterPro" id="IPR050807">
    <property type="entry name" value="TransReg_Diox_bact_type"/>
</dbReference>
<dbReference type="InterPro" id="IPR010982">
    <property type="entry name" value="Lambda_DNA-bd_dom_sf"/>
</dbReference>
<dbReference type="Gene3D" id="2.60.120.10">
    <property type="entry name" value="Jelly Rolls"/>
    <property type="match status" value="1"/>
</dbReference>
<feature type="domain" description="HTH cro/C1-type" evidence="2">
    <location>
        <begin position="8"/>
        <end position="62"/>
    </location>
</feature>
<dbReference type="GO" id="GO:0003677">
    <property type="term" value="F:DNA binding"/>
    <property type="evidence" value="ECO:0007669"/>
    <property type="project" value="UniProtKB-KW"/>
</dbReference>
<dbReference type="InterPro" id="IPR001387">
    <property type="entry name" value="Cro/C1-type_HTH"/>
</dbReference>
<dbReference type="Proteomes" id="UP000295632">
    <property type="component" value="Unassembled WGS sequence"/>
</dbReference>
<evidence type="ECO:0000259" key="2">
    <source>
        <dbReference type="PROSITE" id="PS50943"/>
    </source>
</evidence>
<dbReference type="Pfam" id="PF07883">
    <property type="entry name" value="Cupin_2"/>
    <property type="match status" value="1"/>
</dbReference>
<dbReference type="PANTHER" id="PTHR46797">
    <property type="entry name" value="HTH-TYPE TRANSCRIPTIONAL REGULATOR"/>
    <property type="match status" value="1"/>
</dbReference>
<dbReference type="InterPro" id="IPR011051">
    <property type="entry name" value="RmlC_Cupin_sf"/>
</dbReference>
<dbReference type="OrthoDB" id="34624at2"/>
<dbReference type="InterPro" id="IPR014710">
    <property type="entry name" value="RmlC-like_jellyroll"/>
</dbReference>
<dbReference type="AlphaFoldDB" id="A0A4R6TYA3"/>
<keyword evidence="4" id="KW-1185">Reference proteome</keyword>
<keyword evidence="1" id="KW-0238">DNA-binding</keyword>
<dbReference type="InterPro" id="IPR013096">
    <property type="entry name" value="Cupin_2"/>
</dbReference>
<name>A0A4R6TYA3_9BACI</name>
<accession>A0A4R6TYA3</accession>
<sequence>MDQIYRKIRDLRQRNKMTLKDLSDRTSLSVSFLSQIERGSSSLAIHSLQKIAEAFEVNIGYFFEEQDRYNYVMRQSQKKPFQIKGFESEYIRLNGEFTNRSLAPFEIIMKPHQKKTNTFTHPGEEFYYVLEGAMIYTLDDKEYYLKKGESIHFPSTIPHYGENPLDKETKLLCVITPVIF</sequence>
<dbReference type="PANTHER" id="PTHR46797:SF25">
    <property type="entry name" value="TRANSCRIPTIONAL REGULATOR"/>
    <property type="match status" value="1"/>
</dbReference>
<dbReference type="GO" id="GO:0005829">
    <property type="term" value="C:cytosol"/>
    <property type="evidence" value="ECO:0007669"/>
    <property type="project" value="TreeGrafter"/>
</dbReference>
<comment type="caution">
    <text evidence="3">The sequence shown here is derived from an EMBL/GenBank/DDBJ whole genome shotgun (WGS) entry which is preliminary data.</text>
</comment>
<dbReference type="PROSITE" id="PS50943">
    <property type="entry name" value="HTH_CROC1"/>
    <property type="match status" value="1"/>
</dbReference>
<proteinExistence type="predicted"/>
<evidence type="ECO:0000313" key="3">
    <source>
        <dbReference type="EMBL" id="TDQ38296.1"/>
    </source>
</evidence>
<organism evidence="3 4">
    <name type="scientific">Aureibacillus halotolerans</name>
    <dbReference type="NCBI Taxonomy" id="1508390"/>
    <lineage>
        <taxon>Bacteria</taxon>
        <taxon>Bacillati</taxon>
        <taxon>Bacillota</taxon>
        <taxon>Bacilli</taxon>
        <taxon>Bacillales</taxon>
        <taxon>Bacillaceae</taxon>
        <taxon>Aureibacillus</taxon>
    </lineage>
</organism>
<dbReference type="SMART" id="SM00530">
    <property type="entry name" value="HTH_XRE"/>
    <property type="match status" value="1"/>
</dbReference>
<gene>
    <name evidence="3" type="ORF">EV213_11036</name>
</gene>
<protein>
    <submittedName>
        <fullName evidence="3">XRE family transcriptional regulator</fullName>
    </submittedName>
</protein>
<evidence type="ECO:0000256" key="1">
    <source>
        <dbReference type="ARBA" id="ARBA00023125"/>
    </source>
</evidence>
<dbReference type="CDD" id="cd02209">
    <property type="entry name" value="cupin_XRE_C"/>
    <property type="match status" value="1"/>
</dbReference>
<dbReference type="RefSeq" id="WP_133580874.1">
    <property type="nucleotide sequence ID" value="NZ_SNYJ01000010.1"/>
</dbReference>
<evidence type="ECO:0000313" key="4">
    <source>
        <dbReference type="Proteomes" id="UP000295632"/>
    </source>
</evidence>
<dbReference type="Gene3D" id="1.10.260.40">
    <property type="entry name" value="lambda repressor-like DNA-binding domains"/>
    <property type="match status" value="1"/>
</dbReference>